<dbReference type="InterPro" id="IPR052032">
    <property type="entry name" value="ATP-dep_AA_Ligase"/>
</dbReference>
<feature type="domain" description="ATP-grasp" evidence="5">
    <location>
        <begin position="116"/>
        <end position="287"/>
    </location>
</feature>
<dbReference type="RefSeq" id="WP_227231350.1">
    <property type="nucleotide sequence ID" value="NZ_JAJCVJ010000003.1"/>
</dbReference>
<gene>
    <name evidence="6" type="ORF">ACFPJ5_17795</name>
</gene>
<dbReference type="GO" id="GO:0016874">
    <property type="term" value="F:ligase activity"/>
    <property type="evidence" value="ECO:0007669"/>
    <property type="project" value="UniProtKB-KW"/>
</dbReference>
<comment type="caution">
    <text evidence="6">The sequence shown here is derived from an EMBL/GenBank/DDBJ whole genome shotgun (WGS) entry which is preliminary data.</text>
</comment>
<evidence type="ECO:0000256" key="1">
    <source>
        <dbReference type="ARBA" id="ARBA00022598"/>
    </source>
</evidence>
<dbReference type="Gene3D" id="3.30.1490.20">
    <property type="entry name" value="ATP-grasp fold, A domain"/>
    <property type="match status" value="1"/>
</dbReference>
<dbReference type="PROSITE" id="PS50975">
    <property type="entry name" value="ATP_GRASP"/>
    <property type="match status" value="1"/>
</dbReference>
<organism evidence="6 7">
    <name type="scientific">Salinirubrum litoreum</name>
    <dbReference type="NCBI Taxonomy" id="1126234"/>
    <lineage>
        <taxon>Archaea</taxon>
        <taxon>Methanobacteriati</taxon>
        <taxon>Methanobacteriota</taxon>
        <taxon>Stenosarchaea group</taxon>
        <taxon>Halobacteria</taxon>
        <taxon>Halobacteriales</taxon>
        <taxon>Haloferacaceae</taxon>
        <taxon>Salinirubrum</taxon>
    </lineage>
</organism>
<name>A0ABD5RFD1_9EURY</name>
<dbReference type="SUPFAM" id="SSF56059">
    <property type="entry name" value="Glutathione synthetase ATP-binding domain-like"/>
    <property type="match status" value="1"/>
</dbReference>
<dbReference type="PANTHER" id="PTHR43585:SF2">
    <property type="entry name" value="ATP-GRASP ENZYME FSQD"/>
    <property type="match status" value="1"/>
</dbReference>
<dbReference type="Proteomes" id="UP001596201">
    <property type="component" value="Unassembled WGS sequence"/>
</dbReference>
<evidence type="ECO:0000256" key="3">
    <source>
        <dbReference type="ARBA" id="ARBA00022840"/>
    </source>
</evidence>
<protein>
    <submittedName>
        <fullName evidence="6">ATP-grasp domain-containing protein</fullName>
    </submittedName>
</protein>
<evidence type="ECO:0000259" key="5">
    <source>
        <dbReference type="PROSITE" id="PS50975"/>
    </source>
</evidence>
<keyword evidence="3 4" id="KW-0067">ATP-binding</keyword>
<dbReference type="Pfam" id="PF15632">
    <property type="entry name" value="ATPgrasp_Ter"/>
    <property type="match status" value="1"/>
</dbReference>
<keyword evidence="1" id="KW-0436">Ligase</keyword>
<dbReference type="EMBL" id="JBHSKX010000004">
    <property type="protein sequence ID" value="MFC5368780.1"/>
    <property type="molecule type" value="Genomic_DNA"/>
</dbReference>
<dbReference type="InterPro" id="IPR011761">
    <property type="entry name" value="ATP-grasp"/>
</dbReference>
<evidence type="ECO:0000256" key="2">
    <source>
        <dbReference type="ARBA" id="ARBA00022741"/>
    </source>
</evidence>
<evidence type="ECO:0000313" key="6">
    <source>
        <dbReference type="EMBL" id="MFC5368780.1"/>
    </source>
</evidence>
<dbReference type="Gene3D" id="3.40.50.20">
    <property type="match status" value="1"/>
</dbReference>
<keyword evidence="7" id="KW-1185">Reference proteome</keyword>
<evidence type="ECO:0000256" key="4">
    <source>
        <dbReference type="PROSITE-ProRule" id="PRU00409"/>
    </source>
</evidence>
<proteinExistence type="predicted"/>
<sequence length="320" mass="34550">MDRQTVLIPGAGGAAGVGAMRSLRRAGFEGRLVATDADETAAGLYLADEGFVVPRANEEDFLPTARAVIEQAGVDVILPTTGYDLPRYAEIREELADEGVTAVVSSPETIDTCTDKLAFHDALADDYPFPRTATDPDELDTYPCFVKPVAGKGSRHVALCETPEEAHRAMDTGEPMLVQEYLPGEEYTVDVLSDLDGEPLVALPRVRMETKGGISFKGRTVLDDEIRTICRGIARDLGLVGPSCMQLKRDAEGTPRLVEVNPRLGGGTVIATHAGVNLPHLTLRLAAGESVTVPEPEEIVVSRFWDELVVQPDELTELER</sequence>
<dbReference type="InterPro" id="IPR036291">
    <property type="entry name" value="NAD(P)-bd_dom_sf"/>
</dbReference>
<dbReference type="InterPro" id="IPR048764">
    <property type="entry name" value="PylC_N"/>
</dbReference>
<dbReference type="PANTHER" id="PTHR43585">
    <property type="entry name" value="FUMIPYRROLE BIOSYNTHESIS PROTEIN C"/>
    <property type="match status" value="1"/>
</dbReference>
<dbReference type="SUPFAM" id="SSF51735">
    <property type="entry name" value="NAD(P)-binding Rossmann-fold domains"/>
    <property type="match status" value="1"/>
</dbReference>
<evidence type="ECO:0000313" key="7">
    <source>
        <dbReference type="Proteomes" id="UP001596201"/>
    </source>
</evidence>
<accession>A0ABD5RFD1</accession>
<keyword evidence="2 4" id="KW-0547">Nucleotide-binding</keyword>
<dbReference type="InterPro" id="IPR013815">
    <property type="entry name" value="ATP_grasp_subdomain_1"/>
</dbReference>
<dbReference type="Gene3D" id="3.30.470.20">
    <property type="entry name" value="ATP-grasp fold, B domain"/>
    <property type="match status" value="1"/>
</dbReference>
<dbReference type="Pfam" id="PF21360">
    <property type="entry name" value="PylC-like_N"/>
    <property type="match status" value="1"/>
</dbReference>
<dbReference type="GO" id="GO:0005524">
    <property type="term" value="F:ATP binding"/>
    <property type="evidence" value="ECO:0007669"/>
    <property type="project" value="UniProtKB-UniRule"/>
</dbReference>
<reference evidence="6 7" key="1">
    <citation type="journal article" date="2019" name="Int. J. Syst. Evol. Microbiol.">
        <title>The Global Catalogue of Microorganisms (GCM) 10K type strain sequencing project: providing services to taxonomists for standard genome sequencing and annotation.</title>
        <authorList>
            <consortium name="The Broad Institute Genomics Platform"/>
            <consortium name="The Broad Institute Genome Sequencing Center for Infectious Disease"/>
            <person name="Wu L."/>
            <person name="Ma J."/>
        </authorList>
    </citation>
    <scope>NUCLEOTIDE SEQUENCE [LARGE SCALE GENOMIC DNA]</scope>
    <source>
        <strain evidence="6 7">CGMCC 1.12237</strain>
    </source>
</reference>
<dbReference type="AlphaFoldDB" id="A0ABD5RFD1"/>